<comment type="caution">
    <text evidence="2">The sequence shown here is derived from an EMBL/GenBank/DDBJ whole genome shotgun (WGS) entry which is preliminary data.</text>
</comment>
<keyword evidence="1" id="KW-1133">Transmembrane helix</keyword>
<feature type="transmembrane region" description="Helical" evidence="1">
    <location>
        <begin position="584"/>
        <end position="604"/>
    </location>
</feature>
<sequence>MVDHQGNYDGLPTQDRGRAHLNDSQRALYDSHDETGDVVAKHEQHPLHDFQNETSDVVANDGQRMSLLEWRWELSMLLLSGLAILALVIVLAVEDGKQYRRWGPLTLNAVNTILTTVAGSSMTAFVGSALSQNMWNAFAQRQNGRGTFVTRPARDLQVFDSASRGPMGSLILLVHRRARSVAALGALVTVLNLGFATFTQQLITTEFQLPEVGTAAAFPRCEVYDAYQLNLSTVAAVVQAGLLGDNAPTLAPGCPTGNCTYSKSIPTVGLCGGCTEVTHRLSRQDSCSWKLPACEKENELECEALGPPCTYTLPNGPRLDFQPGSFSPGGLWSFWNATNLLGIAPTGLSSPFLPGLDALVYNDDFHWYAMKLAIIGLPPSLADPFIAKIDAQGGWGSGTLPPMKAHECALWFCIKFYDINVVNGTTSANITKSYNKLAGTSSSSSNFPVFVDDIGNEVMDRPYGVLNDAVDTLSNTISTLFPPNNSWVAPQPDYSFPTKLAFGLSNTYLNLVQGLYEHSDNLQNWTQNMAQALSSNIATVSPANDTSEFDGLALQSKTCFHIRWCKYRPTTAMREVMLNTDLDWVSGPAVVYFLSTIFLIATILQTRRRVVRPWRSDALALVVAGLDDAARAQIEGDEKAATRSGAAGGRVRIGLRKRLGGGMVFASNPST</sequence>
<dbReference type="Pfam" id="PF11374">
    <property type="entry name" value="DUF3176"/>
    <property type="match status" value="1"/>
</dbReference>
<dbReference type="InterPro" id="IPR021514">
    <property type="entry name" value="DUF3176"/>
</dbReference>
<dbReference type="PANTHER" id="PTHR35394">
    <property type="entry name" value="DUF3176 DOMAIN-CONTAINING PROTEIN"/>
    <property type="match status" value="1"/>
</dbReference>
<dbReference type="EMBL" id="JAPDRK010000014">
    <property type="protein sequence ID" value="KAJ9606319.1"/>
    <property type="molecule type" value="Genomic_DNA"/>
</dbReference>
<name>A0AA38X3T1_9EURO</name>
<organism evidence="2 3">
    <name type="scientific">Cladophialophora chaetospira</name>
    <dbReference type="NCBI Taxonomy" id="386627"/>
    <lineage>
        <taxon>Eukaryota</taxon>
        <taxon>Fungi</taxon>
        <taxon>Dikarya</taxon>
        <taxon>Ascomycota</taxon>
        <taxon>Pezizomycotina</taxon>
        <taxon>Eurotiomycetes</taxon>
        <taxon>Chaetothyriomycetidae</taxon>
        <taxon>Chaetothyriales</taxon>
        <taxon>Herpotrichiellaceae</taxon>
        <taxon>Cladophialophora</taxon>
    </lineage>
</organism>
<gene>
    <name evidence="2" type="ORF">H2200_009280</name>
</gene>
<evidence type="ECO:0000256" key="1">
    <source>
        <dbReference type="SAM" id="Phobius"/>
    </source>
</evidence>
<feature type="transmembrane region" description="Helical" evidence="1">
    <location>
        <begin position="181"/>
        <end position="198"/>
    </location>
</feature>
<dbReference type="AlphaFoldDB" id="A0AA38X3T1"/>
<evidence type="ECO:0000313" key="2">
    <source>
        <dbReference type="EMBL" id="KAJ9606319.1"/>
    </source>
</evidence>
<reference evidence="2" key="1">
    <citation type="submission" date="2022-10" db="EMBL/GenBank/DDBJ databases">
        <title>Culturing micro-colonial fungi from biological soil crusts in the Mojave desert and describing Neophaeococcomyces mojavensis, and introducing the new genera and species Taxawa tesnikishii.</title>
        <authorList>
            <person name="Kurbessoian T."/>
            <person name="Stajich J.E."/>
        </authorList>
    </citation>
    <scope>NUCLEOTIDE SEQUENCE</scope>
    <source>
        <strain evidence="2">TK_41</strain>
    </source>
</reference>
<protein>
    <submittedName>
        <fullName evidence="2">Uncharacterized protein</fullName>
    </submittedName>
</protein>
<keyword evidence="1" id="KW-0472">Membrane</keyword>
<proteinExistence type="predicted"/>
<accession>A0AA38X3T1</accession>
<evidence type="ECO:0000313" key="3">
    <source>
        <dbReference type="Proteomes" id="UP001172673"/>
    </source>
</evidence>
<feature type="transmembrane region" description="Helical" evidence="1">
    <location>
        <begin position="113"/>
        <end position="131"/>
    </location>
</feature>
<dbReference type="PANTHER" id="PTHR35394:SF5">
    <property type="entry name" value="DUF3176 DOMAIN-CONTAINING PROTEIN"/>
    <property type="match status" value="1"/>
</dbReference>
<dbReference type="Proteomes" id="UP001172673">
    <property type="component" value="Unassembled WGS sequence"/>
</dbReference>
<keyword evidence="3" id="KW-1185">Reference proteome</keyword>
<feature type="transmembrane region" description="Helical" evidence="1">
    <location>
        <begin position="74"/>
        <end position="93"/>
    </location>
</feature>
<keyword evidence="1" id="KW-0812">Transmembrane</keyword>